<feature type="domain" description="Zn(2)-C6 fungal-type" evidence="2">
    <location>
        <begin position="14"/>
        <end position="43"/>
    </location>
</feature>
<dbReference type="EMBL" id="SRPR01000173">
    <property type="protein sequence ID" value="KAG5957270.1"/>
    <property type="molecule type" value="Genomic_DNA"/>
</dbReference>
<dbReference type="Gene3D" id="4.10.240.10">
    <property type="entry name" value="Zn(2)-C6 fungal-type DNA-binding domain"/>
    <property type="match status" value="1"/>
</dbReference>
<reference evidence="3 4" key="1">
    <citation type="journal article" date="2020" name="bioRxiv">
        <title>Whole genome comparisons of ergot fungi reveals the divergence and evolution of species within the genus Claviceps are the result of varying mechanisms driving genome evolution and host range expansion.</title>
        <authorList>
            <person name="Wyka S.A."/>
            <person name="Mondo S.J."/>
            <person name="Liu M."/>
            <person name="Dettman J."/>
            <person name="Nalam V."/>
            <person name="Broders K.D."/>
        </authorList>
    </citation>
    <scope>NUCLEOTIDE SEQUENCE [LARGE SCALE GENOMIC DNA]</scope>
    <source>
        <strain evidence="3 4">LM583</strain>
    </source>
</reference>
<dbReference type="InterPro" id="IPR001138">
    <property type="entry name" value="Zn2Cys6_DnaBD"/>
</dbReference>
<evidence type="ECO:0000259" key="2">
    <source>
        <dbReference type="PROSITE" id="PS50048"/>
    </source>
</evidence>
<dbReference type="InterPro" id="IPR053178">
    <property type="entry name" value="Osmoadaptation_assoc"/>
</dbReference>
<evidence type="ECO:0000313" key="4">
    <source>
        <dbReference type="Proteomes" id="UP000742024"/>
    </source>
</evidence>
<dbReference type="SMART" id="SM00066">
    <property type="entry name" value="GAL4"/>
    <property type="match status" value="1"/>
</dbReference>
<dbReference type="PROSITE" id="PS50048">
    <property type="entry name" value="ZN2_CY6_FUNGAL_2"/>
    <property type="match status" value="1"/>
</dbReference>
<comment type="caution">
    <text evidence="3">The sequence shown here is derived from an EMBL/GenBank/DDBJ whole genome shotgun (WGS) entry which is preliminary data.</text>
</comment>
<evidence type="ECO:0000313" key="3">
    <source>
        <dbReference type="EMBL" id="KAG5957270.1"/>
    </source>
</evidence>
<keyword evidence="4" id="KW-1185">Reference proteome</keyword>
<sequence>MPLGPFDARTKRSRCTACFASHLKCSGDIPCENCSRRRIKCTFAARDLTKKLIQVEKGKQKTAANWSLTEATTKPSSSSSSSLRIVHVRRDAEPRSGHLPQSVRPAPITPRHLIDETSRYLSFFDLFANSNSFTGRGRSTGDELKQLAELHSRKGNHVLHAMLAVGGMFAGRRNLTDTTARRETNLVALQHYSYSIAGLREAIDGLATQSKTENRRKVQDERVCILWTTFLLGLFELMNDATGHGWQQHIIHGTCMALQASGPSSFRSGAGFTFFTQARVFEVSRTILYNERTFLSEPDWVVLSRDLSSHVDSAYTWSPLDSLLDIMVMCSDLRVRAGTFVEQTIYSLNSNITTEAMAISDAGFKLRDILDIWCSAYLHTQPESGHQDDGCFFAAQSFPQNAHVPASPSSEAADSLAHQPSILLSHVFYAAISIYLSGVFDYDLPHWDTVGVLVPTLDQQTVTQHVHSILKFTKIGLERTSLSPVLFLFPLRIAGARSHHAWQRNVVGSLVTCVGKGFAVAGAVEADLIELWNSRALQHSG</sequence>
<dbReference type="InterPro" id="IPR036864">
    <property type="entry name" value="Zn2-C6_fun-type_DNA-bd_sf"/>
</dbReference>
<organism evidence="3 4">
    <name type="scientific">Claviceps arundinis</name>
    <dbReference type="NCBI Taxonomy" id="1623583"/>
    <lineage>
        <taxon>Eukaryota</taxon>
        <taxon>Fungi</taxon>
        <taxon>Dikarya</taxon>
        <taxon>Ascomycota</taxon>
        <taxon>Pezizomycotina</taxon>
        <taxon>Sordariomycetes</taxon>
        <taxon>Hypocreomycetidae</taxon>
        <taxon>Hypocreales</taxon>
        <taxon>Clavicipitaceae</taxon>
        <taxon>Claviceps</taxon>
    </lineage>
</organism>
<gene>
    <name evidence="3" type="ORF">E4U57_001874</name>
</gene>
<accession>A0ABQ7PDJ4</accession>
<dbReference type="SUPFAM" id="SSF57701">
    <property type="entry name" value="Zn2/Cys6 DNA-binding domain"/>
    <property type="match status" value="1"/>
</dbReference>
<dbReference type="CDD" id="cd00067">
    <property type="entry name" value="GAL4"/>
    <property type="match status" value="1"/>
</dbReference>
<dbReference type="PANTHER" id="PTHR38111:SF2">
    <property type="entry name" value="FINGER DOMAIN PROTEIN, PUTATIVE (AFU_ORTHOLOGUE AFUA_1G01560)-RELATED"/>
    <property type="match status" value="1"/>
</dbReference>
<dbReference type="Pfam" id="PF00172">
    <property type="entry name" value="Zn_clus"/>
    <property type="match status" value="1"/>
</dbReference>
<name>A0ABQ7PDJ4_9HYPO</name>
<proteinExistence type="predicted"/>
<dbReference type="PANTHER" id="PTHR38111">
    <property type="entry name" value="ZN(2)-C6 FUNGAL-TYPE DOMAIN-CONTAINING PROTEIN-RELATED"/>
    <property type="match status" value="1"/>
</dbReference>
<dbReference type="Proteomes" id="UP000742024">
    <property type="component" value="Unassembled WGS sequence"/>
</dbReference>
<protein>
    <recommendedName>
        <fullName evidence="2">Zn(2)-C6 fungal-type domain-containing protein</fullName>
    </recommendedName>
</protein>
<keyword evidence="1" id="KW-0539">Nucleus</keyword>
<evidence type="ECO:0000256" key="1">
    <source>
        <dbReference type="ARBA" id="ARBA00023242"/>
    </source>
</evidence>